<dbReference type="Pfam" id="PF08417">
    <property type="entry name" value="PaO"/>
    <property type="match status" value="1"/>
</dbReference>
<evidence type="ECO:0000313" key="10">
    <source>
        <dbReference type="Proteomes" id="UP000008204"/>
    </source>
</evidence>
<keyword evidence="7" id="KW-0472">Membrane</keyword>
<evidence type="ECO:0000256" key="4">
    <source>
        <dbReference type="ARBA" id="ARBA00023004"/>
    </source>
</evidence>
<dbReference type="HOGENOM" id="CLU_003927_0_0_3"/>
<keyword evidence="10" id="KW-1185">Reference proteome</keyword>
<dbReference type="eggNOG" id="COG4638">
    <property type="taxonomic scope" value="Bacteria"/>
</dbReference>
<dbReference type="Gene3D" id="3.90.380.10">
    <property type="entry name" value="Naphthalene 1,2-dioxygenase Alpha Subunit, Chain A, domain 1"/>
    <property type="match status" value="1"/>
</dbReference>
<dbReference type="InterPro" id="IPR036922">
    <property type="entry name" value="Rieske_2Fe-2S_sf"/>
</dbReference>
<dbReference type="InterPro" id="IPR013626">
    <property type="entry name" value="PaO"/>
</dbReference>
<gene>
    <name evidence="9" type="ordered locus">PCC8801_1530</name>
</gene>
<dbReference type="PROSITE" id="PS51296">
    <property type="entry name" value="RIESKE"/>
    <property type="match status" value="1"/>
</dbReference>
<feature type="transmembrane region" description="Helical" evidence="7">
    <location>
        <begin position="392"/>
        <end position="413"/>
    </location>
</feature>
<keyword evidence="3" id="KW-0809">Transit peptide</keyword>
<evidence type="ECO:0000259" key="8">
    <source>
        <dbReference type="PROSITE" id="PS51296"/>
    </source>
</evidence>
<dbReference type="Gene3D" id="2.102.10.10">
    <property type="entry name" value="Rieske [2Fe-2S] iron-sulphur domain"/>
    <property type="match status" value="1"/>
</dbReference>
<dbReference type="OrthoDB" id="477744at2"/>
<dbReference type="InterPro" id="IPR017941">
    <property type="entry name" value="Rieske_2Fe-2S"/>
</dbReference>
<keyword evidence="4" id="KW-0408">Iron</keyword>
<sequence>MTLTPQKTTIEPLTSSVSPPQSDCQLDWKNCWYPITFVQDFPKSRPYGFTLYDEPFVLFVNNQGKLVCLQDICPHRAAKLSDGQILDGNLECLYHGWQFNDEGKCVHIPQLPDDTPIPKNACITSFFVVQKQGIIWFWRGKKEEADETRIPTIANLDKRDMMVTDCMIDLPYDQTYLIENVVDPAHVHISHHGSLGNRKNAQPLTMEVKEKSIEGIKSVYKYAKTAAMGWITLDFIAPNLVMYEFTLPNQLMGGTALYSLPSGKGSCRLLLRNYSNIPNWKARLKPRWLLHLGSNRILEEDSVFIMAEQSILEKSRQTMQDLILPLKTSDLLVVEYRKWLDTFGKALPFYQGYTTAKSSPKTGENSQTKVTLDRFKQHTQICHSCRQTHQRIIITQKVLIAVAILLAACAILTDGTKLEIISILLSLFSLIIAVGLGVLKTKFEQPYTRP</sequence>
<dbReference type="SUPFAM" id="SSF55961">
    <property type="entry name" value="Bet v1-like"/>
    <property type="match status" value="1"/>
</dbReference>
<feature type="transmembrane region" description="Helical" evidence="7">
    <location>
        <begin position="420"/>
        <end position="439"/>
    </location>
</feature>
<dbReference type="InterPro" id="IPR050584">
    <property type="entry name" value="Cholesterol_7-desaturase"/>
</dbReference>
<keyword evidence="7" id="KW-0812">Transmembrane</keyword>
<keyword evidence="7" id="KW-1133">Transmembrane helix</keyword>
<dbReference type="SUPFAM" id="SSF50022">
    <property type="entry name" value="ISP domain"/>
    <property type="match status" value="1"/>
</dbReference>
<organism evidence="9 10">
    <name type="scientific">Rippkaea orientalis (strain PCC 8801 / RF-1)</name>
    <name type="common">Cyanothece sp. (strain PCC 8801)</name>
    <dbReference type="NCBI Taxonomy" id="41431"/>
    <lineage>
        <taxon>Bacteria</taxon>
        <taxon>Bacillati</taxon>
        <taxon>Cyanobacteriota</taxon>
        <taxon>Cyanophyceae</taxon>
        <taxon>Oscillatoriophycideae</taxon>
        <taxon>Chroococcales</taxon>
        <taxon>Aphanothecaceae</taxon>
        <taxon>Rippkaea</taxon>
        <taxon>Rippkaea orientalis</taxon>
    </lineage>
</organism>
<evidence type="ECO:0000256" key="1">
    <source>
        <dbReference type="ARBA" id="ARBA00022714"/>
    </source>
</evidence>
<evidence type="ECO:0000256" key="5">
    <source>
        <dbReference type="ARBA" id="ARBA00023014"/>
    </source>
</evidence>
<proteinExistence type="predicted"/>
<evidence type="ECO:0000256" key="2">
    <source>
        <dbReference type="ARBA" id="ARBA00022723"/>
    </source>
</evidence>
<dbReference type="AlphaFoldDB" id="B7JUP0"/>
<evidence type="ECO:0000256" key="3">
    <source>
        <dbReference type="ARBA" id="ARBA00022946"/>
    </source>
</evidence>
<evidence type="ECO:0000313" key="9">
    <source>
        <dbReference type="EMBL" id="ACK65584.1"/>
    </source>
</evidence>
<dbReference type="Proteomes" id="UP000008204">
    <property type="component" value="Chromosome"/>
</dbReference>
<protein>
    <submittedName>
        <fullName evidence="9">Rieske (2Fe-2S) domain protein</fullName>
    </submittedName>
</protein>
<dbReference type="GO" id="GO:0010277">
    <property type="term" value="F:chlorophyllide a oxygenase activity"/>
    <property type="evidence" value="ECO:0007669"/>
    <property type="project" value="InterPro"/>
</dbReference>
<reference evidence="10" key="1">
    <citation type="journal article" date="2011" name="MBio">
        <title>Novel metabolic attributes of the genus Cyanothece, comprising a group of unicellular nitrogen-fixing Cyanobacteria.</title>
        <authorList>
            <person name="Bandyopadhyay A."/>
            <person name="Elvitigala T."/>
            <person name="Welsh E."/>
            <person name="Stockel J."/>
            <person name="Liberton M."/>
            <person name="Min H."/>
            <person name="Sherman L.A."/>
            <person name="Pakrasi H.B."/>
        </authorList>
    </citation>
    <scope>NUCLEOTIDE SEQUENCE [LARGE SCALE GENOMIC DNA]</scope>
    <source>
        <strain evidence="10">PCC 8801</strain>
    </source>
</reference>
<keyword evidence="1" id="KW-0001">2Fe-2S</keyword>
<keyword evidence="5" id="KW-0411">Iron-sulfur</keyword>
<evidence type="ECO:0000256" key="6">
    <source>
        <dbReference type="SAM" id="MobiDB-lite"/>
    </source>
</evidence>
<dbReference type="KEGG" id="cyp:PCC8801_1530"/>
<dbReference type="GO" id="GO:0016705">
    <property type="term" value="F:oxidoreductase activity, acting on paired donors, with incorporation or reduction of molecular oxygen"/>
    <property type="evidence" value="ECO:0007669"/>
    <property type="project" value="UniProtKB-ARBA"/>
</dbReference>
<dbReference type="PANTHER" id="PTHR21266:SF29">
    <property type="entry name" value="PROTEIN TIC 55, CHLOROPLASTIC"/>
    <property type="match status" value="1"/>
</dbReference>
<dbReference type="Pfam" id="PF00355">
    <property type="entry name" value="Rieske"/>
    <property type="match status" value="1"/>
</dbReference>
<dbReference type="GO" id="GO:0051537">
    <property type="term" value="F:2 iron, 2 sulfur cluster binding"/>
    <property type="evidence" value="ECO:0007669"/>
    <property type="project" value="UniProtKB-KW"/>
</dbReference>
<feature type="domain" description="Rieske" evidence="8">
    <location>
        <begin position="32"/>
        <end position="137"/>
    </location>
</feature>
<accession>B7JUP0</accession>
<name>B7JUP0_RIPO1</name>
<evidence type="ECO:0000256" key="7">
    <source>
        <dbReference type="SAM" id="Phobius"/>
    </source>
</evidence>
<dbReference type="GO" id="GO:0005737">
    <property type="term" value="C:cytoplasm"/>
    <property type="evidence" value="ECO:0007669"/>
    <property type="project" value="TreeGrafter"/>
</dbReference>
<dbReference type="PANTHER" id="PTHR21266">
    <property type="entry name" value="IRON-SULFUR DOMAIN CONTAINING PROTEIN"/>
    <property type="match status" value="1"/>
</dbReference>
<dbReference type="RefSeq" id="WP_012594857.1">
    <property type="nucleotide sequence ID" value="NC_011726.1"/>
</dbReference>
<dbReference type="EMBL" id="CP001287">
    <property type="protein sequence ID" value="ACK65584.1"/>
    <property type="molecule type" value="Genomic_DNA"/>
</dbReference>
<keyword evidence="2" id="KW-0479">Metal-binding</keyword>
<dbReference type="GO" id="GO:0046872">
    <property type="term" value="F:metal ion binding"/>
    <property type="evidence" value="ECO:0007669"/>
    <property type="project" value="UniProtKB-KW"/>
</dbReference>
<feature type="region of interest" description="Disordered" evidence="6">
    <location>
        <begin position="1"/>
        <end position="21"/>
    </location>
</feature>